<dbReference type="Gene3D" id="1.10.287.3510">
    <property type="match status" value="1"/>
</dbReference>
<keyword evidence="5 7" id="KW-1133">Transmembrane helix</keyword>
<keyword evidence="7" id="KW-1278">Translocase</keyword>
<feature type="transmembrane region" description="Helical" evidence="7">
    <location>
        <begin position="29"/>
        <end position="52"/>
    </location>
</feature>
<evidence type="ECO:0000256" key="8">
    <source>
        <dbReference type="SAM" id="MobiDB-lite"/>
    </source>
</evidence>
<gene>
    <name evidence="7" type="primary">nuoK</name>
    <name evidence="9" type="ORF">H4W80_007800</name>
</gene>
<organism evidence="9 10">
    <name type="scientific">Nonomuraea angiospora</name>
    <dbReference type="NCBI Taxonomy" id="46172"/>
    <lineage>
        <taxon>Bacteria</taxon>
        <taxon>Bacillati</taxon>
        <taxon>Actinomycetota</taxon>
        <taxon>Actinomycetes</taxon>
        <taxon>Streptosporangiales</taxon>
        <taxon>Streptosporangiaceae</taxon>
        <taxon>Nonomuraea</taxon>
    </lineage>
</organism>
<dbReference type="EMBL" id="JADBEK010000001">
    <property type="protein sequence ID" value="MBE1589542.1"/>
    <property type="molecule type" value="Genomic_DNA"/>
</dbReference>
<dbReference type="PANTHER" id="PTHR11434">
    <property type="entry name" value="NADH-UBIQUINONE OXIDOREDUCTASE SUBUNIT ND4L"/>
    <property type="match status" value="1"/>
</dbReference>
<accession>A0ABR9MAL9</accession>
<feature type="transmembrane region" description="Helical" evidence="7">
    <location>
        <begin position="64"/>
        <end position="85"/>
    </location>
</feature>
<evidence type="ECO:0000256" key="6">
    <source>
        <dbReference type="ARBA" id="ARBA00023136"/>
    </source>
</evidence>
<feature type="transmembrane region" description="Helical" evidence="7">
    <location>
        <begin position="6"/>
        <end position="22"/>
    </location>
</feature>
<dbReference type="InterPro" id="IPR039428">
    <property type="entry name" value="NUOK/Mnh_C1-like"/>
</dbReference>
<keyword evidence="4 7" id="KW-0812">Transmembrane</keyword>
<sequence length="308" mass="30882">MHIVYPAVVSALLFSIGVYGVLVRRNTILVLMSVELMLNAVNLNLVAFDVWLADRLHSGQVLTLFVIVIAAAEVGLGLAIVLALYRNRRTVDIDHLRDLAEPTDELSETPAITGIPNDPAEEAAHSATTPVRAHALAPEHPLDPRTPDPTTPRSTAPDPAASGPAASGPAASGPAASGPAASGPAASGPAASGPAASGPAASGPAASGPAASDPVPSHPAASDPVSSGPTEPDPAQPDTAQLANTVEPAKGHPPATADPNEHRHAQSAQAPREASDDSDGTSDADRAGQSETEGGRGGEHPVKRGGTP</sequence>
<evidence type="ECO:0000256" key="4">
    <source>
        <dbReference type="ARBA" id="ARBA00022692"/>
    </source>
</evidence>
<feature type="compositionally biased region" description="Basic and acidic residues" evidence="8">
    <location>
        <begin position="283"/>
        <end position="302"/>
    </location>
</feature>
<evidence type="ECO:0000256" key="2">
    <source>
        <dbReference type="ARBA" id="ARBA00010519"/>
    </source>
</evidence>
<keyword evidence="10" id="KW-1185">Reference proteome</keyword>
<dbReference type="PANTHER" id="PTHR11434:SF16">
    <property type="entry name" value="NADH-UBIQUINONE OXIDOREDUCTASE CHAIN 4L"/>
    <property type="match status" value="1"/>
</dbReference>
<keyword evidence="3 7" id="KW-0813">Transport</keyword>
<evidence type="ECO:0000256" key="7">
    <source>
        <dbReference type="HAMAP-Rule" id="MF_01456"/>
    </source>
</evidence>
<evidence type="ECO:0000256" key="1">
    <source>
        <dbReference type="ARBA" id="ARBA00004141"/>
    </source>
</evidence>
<name>A0ABR9MAL9_9ACTN</name>
<evidence type="ECO:0000313" key="10">
    <source>
        <dbReference type="Proteomes" id="UP000633509"/>
    </source>
</evidence>
<dbReference type="HAMAP" id="MF_01456">
    <property type="entry name" value="NDH1_NuoK"/>
    <property type="match status" value="1"/>
</dbReference>
<feature type="compositionally biased region" description="Low complexity" evidence="8">
    <location>
        <begin position="151"/>
        <end position="214"/>
    </location>
</feature>
<dbReference type="NCBIfam" id="NF004320">
    <property type="entry name" value="PRK05715.1-2"/>
    <property type="match status" value="1"/>
</dbReference>
<keyword evidence="6 7" id="KW-0472">Membrane</keyword>
<comment type="function">
    <text evidence="7">NDH-1 shuttles electrons from NADH, via FMN and iron-sulfur (Fe-S) centers, to quinones in the respiratory chain. The immediate electron acceptor for the enzyme in this species is believed to be a menaquinone. Couples the redox reaction to proton translocation (for every two electrons transferred, four hydrogen ions are translocated across the cytoplasmic membrane), and thus conserves the redox energy in a proton gradient.</text>
</comment>
<dbReference type="EC" id="7.1.1.-" evidence="7"/>
<evidence type="ECO:0000256" key="5">
    <source>
        <dbReference type="ARBA" id="ARBA00022989"/>
    </source>
</evidence>
<dbReference type="InterPro" id="IPR001133">
    <property type="entry name" value="NADH_UbQ_OxRdtase_chain4L/K"/>
</dbReference>
<evidence type="ECO:0000256" key="3">
    <source>
        <dbReference type="ARBA" id="ARBA00022448"/>
    </source>
</evidence>
<keyword evidence="7" id="KW-0874">Quinone</keyword>
<comment type="caution">
    <text evidence="9">The sequence shown here is derived from an EMBL/GenBank/DDBJ whole genome shotgun (WGS) entry which is preliminary data.</text>
</comment>
<feature type="region of interest" description="Disordered" evidence="8">
    <location>
        <begin position="102"/>
        <end position="308"/>
    </location>
</feature>
<keyword evidence="7" id="KW-0520">NAD</keyword>
<comment type="subunit">
    <text evidence="7">NDH-1 is composed of 14 different subunits. Subunits NuoA, H, J, K, L, M, N constitute the membrane sector of the complex.</text>
</comment>
<dbReference type="Proteomes" id="UP000633509">
    <property type="component" value="Unassembled WGS sequence"/>
</dbReference>
<protein>
    <recommendedName>
        <fullName evidence="7">NADH-quinone oxidoreductase subunit K</fullName>
        <ecNumber evidence="7">7.1.1.-</ecNumber>
    </recommendedName>
    <alternativeName>
        <fullName evidence="7">NADH dehydrogenase I subunit K</fullName>
    </alternativeName>
    <alternativeName>
        <fullName evidence="7">NDH-1 subunit K</fullName>
    </alternativeName>
</protein>
<comment type="similarity">
    <text evidence="2 7">Belongs to the complex I subunit 4L family.</text>
</comment>
<evidence type="ECO:0000313" key="9">
    <source>
        <dbReference type="EMBL" id="MBE1589542.1"/>
    </source>
</evidence>
<comment type="subcellular location">
    <subcellularLocation>
        <location evidence="7">Cell membrane</location>
        <topology evidence="7">Multi-pass membrane protein</topology>
    </subcellularLocation>
    <subcellularLocation>
        <location evidence="1">Membrane</location>
        <topology evidence="1">Multi-pass membrane protein</topology>
    </subcellularLocation>
</comment>
<keyword evidence="7" id="KW-1003">Cell membrane</keyword>
<proteinExistence type="inferred from homology"/>
<reference evidence="9 10" key="1">
    <citation type="submission" date="2020-10" db="EMBL/GenBank/DDBJ databases">
        <title>Sequencing the genomes of 1000 actinobacteria strains.</title>
        <authorList>
            <person name="Klenk H.-P."/>
        </authorList>
    </citation>
    <scope>NUCLEOTIDE SEQUENCE [LARGE SCALE GENOMIC DNA]</scope>
    <source>
        <strain evidence="9 10">DSM 43173</strain>
    </source>
</reference>
<comment type="catalytic activity">
    <reaction evidence="7">
        <text>a quinone + NADH + 5 H(+)(in) = a quinol + NAD(+) + 4 H(+)(out)</text>
        <dbReference type="Rhea" id="RHEA:57888"/>
        <dbReference type="ChEBI" id="CHEBI:15378"/>
        <dbReference type="ChEBI" id="CHEBI:24646"/>
        <dbReference type="ChEBI" id="CHEBI:57540"/>
        <dbReference type="ChEBI" id="CHEBI:57945"/>
        <dbReference type="ChEBI" id="CHEBI:132124"/>
    </reaction>
</comment>
<dbReference type="Pfam" id="PF00420">
    <property type="entry name" value="Oxidored_q2"/>
    <property type="match status" value="1"/>
</dbReference>